<dbReference type="PANTHER" id="PTHR44329">
    <property type="entry name" value="SERINE/THREONINE-PROTEIN KINASE TNNI3K-RELATED"/>
    <property type="match status" value="1"/>
</dbReference>
<dbReference type="OrthoDB" id="346907at2759"/>
<dbReference type="InterPro" id="IPR051681">
    <property type="entry name" value="Ser/Thr_Kinases-Pseudokinases"/>
</dbReference>
<dbReference type="Pfam" id="PF07714">
    <property type="entry name" value="PK_Tyr_Ser-Thr"/>
    <property type="match status" value="1"/>
</dbReference>
<organism evidence="4 5">
    <name type="scientific">Candolleomyces aberdarensis</name>
    <dbReference type="NCBI Taxonomy" id="2316362"/>
    <lineage>
        <taxon>Eukaryota</taxon>
        <taxon>Fungi</taxon>
        <taxon>Dikarya</taxon>
        <taxon>Basidiomycota</taxon>
        <taxon>Agaricomycotina</taxon>
        <taxon>Agaricomycetes</taxon>
        <taxon>Agaricomycetidae</taxon>
        <taxon>Agaricales</taxon>
        <taxon>Agaricineae</taxon>
        <taxon>Psathyrellaceae</taxon>
        <taxon>Candolleomyces</taxon>
    </lineage>
</organism>
<dbReference type="InterPro" id="IPR011009">
    <property type="entry name" value="Kinase-like_dom_sf"/>
</dbReference>
<sequence>MLARHYYTIHHPHANLDMDRVLRVPYLVSKELFLLCLRAVYIPFRNTIHKPALLFDLFNDQWLLEKLRVRVKVEHPALAMRPLCDVYLGKIVKRGREEKVVVKALRLVGSQNSRQNRKEIRESATRKMVRECFVWSLLKHENICPFRGLSELDATELPALVSLFIPHQCMDYVRDRPEERLSVVKGAASGMRYLHDIKIIHGDIKPDNIMINYEGHPQIIDFGLSKFESLVGFTTQQQGQRNTRYCAPELLRQTVIKPTFESDVFGFSMTVLQILDGRAVSQSIPYNHCPSDYRLWETLTEVGQVVQRPRLKQYINIPTAAHDLLQRCWEEVPESRPSMALVCTELHSPELTRTR</sequence>
<evidence type="ECO:0000259" key="3">
    <source>
        <dbReference type="PROSITE" id="PS50011"/>
    </source>
</evidence>
<gene>
    <name evidence="4" type="ORF">EST38_g3957</name>
</gene>
<dbReference type="STRING" id="2316362.A0A4Q2DQZ2"/>
<dbReference type="PANTHER" id="PTHR44329:SF298">
    <property type="entry name" value="MIXED LINEAGE KINASE DOMAIN-LIKE PROTEIN"/>
    <property type="match status" value="1"/>
</dbReference>
<dbReference type="EMBL" id="SDEE01000091">
    <property type="protein sequence ID" value="RXW21871.1"/>
    <property type="molecule type" value="Genomic_DNA"/>
</dbReference>
<keyword evidence="2" id="KW-0067">ATP-binding</keyword>
<accession>A0A4Q2DQZ2</accession>
<dbReference type="InterPro" id="IPR008271">
    <property type="entry name" value="Ser/Thr_kinase_AS"/>
</dbReference>
<evidence type="ECO:0000313" key="4">
    <source>
        <dbReference type="EMBL" id="RXW21871.1"/>
    </source>
</evidence>
<name>A0A4Q2DQZ2_9AGAR</name>
<dbReference type="GO" id="GO:0005524">
    <property type="term" value="F:ATP binding"/>
    <property type="evidence" value="ECO:0007669"/>
    <property type="project" value="UniProtKB-KW"/>
</dbReference>
<protein>
    <recommendedName>
        <fullName evidence="3">Protein kinase domain-containing protein</fullName>
    </recommendedName>
</protein>
<keyword evidence="1" id="KW-0547">Nucleotide-binding</keyword>
<dbReference type="SMART" id="SM00220">
    <property type="entry name" value="S_TKc"/>
    <property type="match status" value="1"/>
</dbReference>
<dbReference type="AlphaFoldDB" id="A0A4Q2DQZ2"/>
<proteinExistence type="predicted"/>
<dbReference type="InterPro" id="IPR000719">
    <property type="entry name" value="Prot_kinase_dom"/>
</dbReference>
<reference evidence="4 5" key="1">
    <citation type="submission" date="2019-01" db="EMBL/GenBank/DDBJ databases">
        <title>Draft genome sequence of Psathyrella aberdarensis IHI B618.</title>
        <authorList>
            <person name="Buettner E."/>
            <person name="Kellner H."/>
        </authorList>
    </citation>
    <scope>NUCLEOTIDE SEQUENCE [LARGE SCALE GENOMIC DNA]</scope>
    <source>
        <strain evidence="4 5">IHI B618</strain>
    </source>
</reference>
<dbReference type="Gene3D" id="1.10.510.10">
    <property type="entry name" value="Transferase(Phosphotransferase) domain 1"/>
    <property type="match status" value="1"/>
</dbReference>
<feature type="domain" description="Protein kinase" evidence="3">
    <location>
        <begin position="77"/>
        <end position="351"/>
    </location>
</feature>
<dbReference type="PROSITE" id="PS00108">
    <property type="entry name" value="PROTEIN_KINASE_ST"/>
    <property type="match status" value="1"/>
</dbReference>
<keyword evidence="5" id="KW-1185">Reference proteome</keyword>
<dbReference type="PROSITE" id="PS50011">
    <property type="entry name" value="PROTEIN_KINASE_DOM"/>
    <property type="match status" value="1"/>
</dbReference>
<evidence type="ECO:0000256" key="1">
    <source>
        <dbReference type="ARBA" id="ARBA00022741"/>
    </source>
</evidence>
<dbReference type="SUPFAM" id="SSF56112">
    <property type="entry name" value="Protein kinase-like (PK-like)"/>
    <property type="match status" value="1"/>
</dbReference>
<dbReference type="InterPro" id="IPR001245">
    <property type="entry name" value="Ser-Thr/Tyr_kinase_cat_dom"/>
</dbReference>
<dbReference type="GO" id="GO:0004674">
    <property type="term" value="F:protein serine/threonine kinase activity"/>
    <property type="evidence" value="ECO:0007669"/>
    <property type="project" value="TreeGrafter"/>
</dbReference>
<dbReference type="Proteomes" id="UP000290288">
    <property type="component" value="Unassembled WGS sequence"/>
</dbReference>
<evidence type="ECO:0000313" key="5">
    <source>
        <dbReference type="Proteomes" id="UP000290288"/>
    </source>
</evidence>
<comment type="caution">
    <text evidence="4">The sequence shown here is derived from an EMBL/GenBank/DDBJ whole genome shotgun (WGS) entry which is preliminary data.</text>
</comment>
<evidence type="ECO:0000256" key="2">
    <source>
        <dbReference type="ARBA" id="ARBA00022840"/>
    </source>
</evidence>